<dbReference type="InterPro" id="IPR009279">
    <property type="entry name" value="Portal_Mu"/>
</dbReference>
<geneLocation type="plasmid" evidence="1 2">
    <name>pDAETH-4</name>
</geneLocation>
<organism evidence="1 2">
    <name type="scientific">Deinococcus aetherius</name>
    <dbReference type="NCBI Taxonomy" id="200252"/>
    <lineage>
        <taxon>Bacteria</taxon>
        <taxon>Thermotogati</taxon>
        <taxon>Deinococcota</taxon>
        <taxon>Deinococci</taxon>
        <taxon>Deinococcales</taxon>
        <taxon>Deinococcaceae</taxon>
        <taxon>Deinococcus</taxon>
    </lineage>
</organism>
<sequence length="585" mass="64561">MAKVKIERTVHAEPSERVFTEWNPDLVRGAFRRAETGSMRLAADLCDTVLADDRVTGALGSRVKGLLGLGFGFEPAEGAARRTPIIKASEHDWWKANPESELDQVLRWGIFFGLGPGQLVWTQDRQTGRMLPVLKFWHPRHLRFDPVTRGWFINTAEGERSFTPGDGTWVLYAPYGMHRPWAQGVWRACALWWMLKEYARQDWASYSEQHGRPIKVGHAPDTASKEARKALAADLSDLGSDTAIALPPGYDLKLVEASANTWGTFKAQIDSANMGMAIAVAGQNLTSQVTAGSHSAASVHNDIRLDLIESDGESLSTTLHEQQWSWWTEFNFGERRLAPWPKWDTTPPEDLKELATTLNTAGDALKKLDALGVDVDPLLERFKLTRRPEAAPKPGVQARVHQLAARPSKVPDGVLACLVPDPEVAQALAQEGGEAWGELHLTLAFFGKVDDLDPTALRGLQGELRTAAENRDDPVTAVIGGLGRFSLPEKDAFHATVDAPALLALREDVLDRAREHGLEASSLHGFTPHITLAYLDGDAPNPLHRLTPIDTVFTELQLWVGADRYAFSFGQETHRGRLPPPEEDP</sequence>
<evidence type="ECO:0000313" key="2">
    <source>
        <dbReference type="Proteomes" id="UP001064971"/>
    </source>
</evidence>
<proteinExistence type="predicted"/>
<evidence type="ECO:0000313" key="1">
    <source>
        <dbReference type="EMBL" id="BDP44856.1"/>
    </source>
</evidence>
<dbReference type="EMBL" id="AP026564">
    <property type="protein sequence ID" value="BDP44856.1"/>
    <property type="molecule type" value="Genomic_DNA"/>
</dbReference>
<dbReference type="SUPFAM" id="SSF55144">
    <property type="entry name" value="LigT-like"/>
    <property type="match status" value="1"/>
</dbReference>
<keyword evidence="1" id="KW-0614">Plasmid</keyword>
<dbReference type="InterPro" id="IPR009097">
    <property type="entry name" value="Cyclic_Pdiesterase"/>
</dbReference>
<keyword evidence="2" id="KW-1185">Reference proteome</keyword>
<evidence type="ECO:0008006" key="3">
    <source>
        <dbReference type="Google" id="ProtNLM"/>
    </source>
</evidence>
<protein>
    <recommendedName>
        <fullName evidence="3">2'-5' RNA ligase</fullName>
    </recommendedName>
</protein>
<name>A0ABM8AM00_9DEIO</name>
<gene>
    <name evidence="1" type="ORF">DAETH_48250</name>
</gene>
<dbReference type="Pfam" id="PF06074">
    <property type="entry name" value="Portal_Mu"/>
    <property type="match status" value="1"/>
</dbReference>
<dbReference type="Pfam" id="PF13563">
    <property type="entry name" value="2_5_RNA_ligase2"/>
    <property type="match status" value="1"/>
</dbReference>
<dbReference type="Gene3D" id="3.90.1140.10">
    <property type="entry name" value="Cyclic phosphodiesterase"/>
    <property type="match status" value="1"/>
</dbReference>
<reference evidence="1" key="1">
    <citation type="submission" date="2022-07" db="EMBL/GenBank/DDBJ databases">
        <title>Complete Genome Sequence of the Radioresistant Bacterium Deinococcus aetherius ST0316, Isolated from the Air Dust collected in Lower Stratosphere above Japan.</title>
        <authorList>
            <person name="Satoh K."/>
            <person name="Hagiwara K."/>
            <person name="Katsumata K."/>
            <person name="Kubo A."/>
            <person name="Yokobori S."/>
            <person name="Yamagishi A."/>
            <person name="Oono Y."/>
            <person name="Narumi I."/>
        </authorList>
    </citation>
    <scope>NUCLEOTIDE SEQUENCE</scope>
    <source>
        <strain evidence="1">ST0316</strain>
        <plasmid evidence="1">pDAETH-4</plasmid>
    </source>
</reference>
<accession>A0ABM8AM00</accession>
<dbReference type="RefSeq" id="WP_264778904.1">
    <property type="nucleotide sequence ID" value="NZ_AP026564.1"/>
</dbReference>
<dbReference type="Proteomes" id="UP001064971">
    <property type="component" value="Plasmid pDAETH-4"/>
</dbReference>